<name>A0ABV2RAT2_9CAUL</name>
<dbReference type="RefSeq" id="WP_354088647.1">
    <property type="nucleotide sequence ID" value="NZ_JBEPTF010000002.1"/>
</dbReference>
<evidence type="ECO:0000313" key="2">
    <source>
        <dbReference type="Proteomes" id="UP001549313"/>
    </source>
</evidence>
<dbReference type="EMBL" id="JBEPTF010000002">
    <property type="protein sequence ID" value="MET4683689.1"/>
    <property type="molecule type" value="Genomic_DNA"/>
</dbReference>
<organism evidence="1 2">
    <name type="scientific">Brevundimonas faecalis</name>
    <dbReference type="NCBI Taxonomy" id="947378"/>
    <lineage>
        <taxon>Bacteria</taxon>
        <taxon>Pseudomonadati</taxon>
        <taxon>Pseudomonadota</taxon>
        <taxon>Alphaproteobacteria</taxon>
        <taxon>Caulobacterales</taxon>
        <taxon>Caulobacteraceae</taxon>
        <taxon>Brevundimonas</taxon>
    </lineage>
</organism>
<gene>
    <name evidence="1" type="ORF">ABIE19_001619</name>
</gene>
<sequence>MGFGKHMAALVAEVDEHLGDRATWSGVAGEVRVLPAEEDAIARYGDASHVLTARAVEIHERWIALPAEGDQVQILDDDTGAVREILRVIGDPRRNEDGWWLCTVVLVGG</sequence>
<protein>
    <recommendedName>
        <fullName evidence="3">Head-tail adaptor protein</fullName>
    </recommendedName>
</protein>
<keyword evidence="2" id="KW-1185">Reference proteome</keyword>
<proteinExistence type="predicted"/>
<evidence type="ECO:0000313" key="1">
    <source>
        <dbReference type="EMBL" id="MET4683689.1"/>
    </source>
</evidence>
<evidence type="ECO:0008006" key="3">
    <source>
        <dbReference type="Google" id="ProtNLM"/>
    </source>
</evidence>
<dbReference type="Pfam" id="PF05354">
    <property type="entry name" value="Phage_attach"/>
    <property type="match status" value="1"/>
</dbReference>
<accession>A0ABV2RAT2</accession>
<dbReference type="Proteomes" id="UP001549313">
    <property type="component" value="Unassembled WGS sequence"/>
</dbReference>
<comment type="caution">
    <text evidence="1">The sequence shown here is derived from an EMBL/GenBank/DDBJ whole genome shotgun (WGS) entry which is preliminary data.</text>
</comment>
<reference evidence="1 2" key="1">
    <citation type="submission" date="2024-06" db="EMBL/GenBank/DDBJ databases">
        <title>Sorghum-associated microbial communities from plants grown in Nebraska, USA.</title>
        <authorList>
            <person name="Schachtman D."/>
        </authorList>
    </citation>
    <scope>NUCLEOTIDE SEQUENCE [LARGE SCALE GENOMIC DNA]</scope>
    <source>
        <strain evidence="1 2">2814</strain>
    </source>
</reference>
<dbReference type="InterPro" id="IPR008018">
    <property type="entry name" value="Phage_tail_attach_FII"/>
</dbReference>